<reference evidence="3" key="1">
    <citation type="journal article" date="2019" name="Int. J. Syst. Evol. Microbiol.">
        <title>The Global Catalogue of Microorganisms (GCM) 10K type strain sequencing project: providing services to taxonomists for standard genome sequencing and annotation.</title>
        <authorList>
            <consortium name="The Broad Institute Genomics Platform"/>
            <consortium name="The Broad Institute Genome Sequencing Center for Infectious Disease"/>
            <person name="Wu L."/>
            <person name="Ma J."/>
        </authorList>
    </citation>
    <scope>NUCLEOTIDE SEQUENCE [LARGE SCALE GENOMIC DNA]</scope>
    <source>
        <strain evidence="3">CECT 7398</strain>
    </source>
</reference>
<keyword evidence="3" id="KW-1185">Reference proteome</keyword>
<evidence type="ECO:0000256" key="1">
    <source>
        <dbReference type="SAM" id="MobiDB-lite"/>
    </source>
</evidence>
<evidence type="ECO:0000313" key="3">
    <source>
        <dbReference type="Proteomes" id="UP001238540"/>
    </source>
</evidence>
<proteinExistence type="predicted"/>
<comment type="caution">
    <text evidence="2">The sequence shown here is derived from an EMBL/GenBank/DDBJ whole genome shotgun (WGS) entry which is preliminary data.</text>
</comment>
<name>A0ABT8C2B9_9VIBR</name>
<feature type="region of interest" description="Disordered" evidence="1">
    <location>
        <begin position="1"/>
        <end position="28"/>
    </location>
</feature>
<dbReference type="Proteomes" id="UP001238540">
    <property type="component" value="Unassembled WGS sequence"/>
</dbReference>
<organism evidence="2 3">
    <name type="scientific">Vibrio ostreicida</name>
    <dbReference type="NCBI Taxonomy" id="526588"/>
    <lineage>
        <taxon>Bacteria</taxon>
        <taxon>Pseudomonadati</taxon>
        <taxon>Pseudomonadota</taxon>
        <taxon>Gammaproteobacteria</taxon>
        <taxon>Vibrionales</taxon>
        <taxon>Vibrionaceae</taxon>
        <taxon>Vibrio</taxon>
    </lineage>
</organism>
<gene>
    <name evidence="2" type="ORF">QWZ16_23180</name>
</gene>
<sequence length="49" mass="5992">MKKKPNRGESKPIDVKSDHKDERPDNIHQIRKKIEDILIEREQKKQLDW</sequence>
<protein>
    <submittedName>
        <fullName evidence="2">Uncharacterized protein</fullName>
    </submittedName>
</protein>
<dbReference type="RefSeq" id="WP_170882758.1">
    <property type="nucleotide sequence ID" value="NZ_JABEYA020000006.1"/>
</dbReference>
<evidence type="ECO:0000313" key="2">
    <source>
        <dbReference type="EMBL" id="MDN3612505.1"/>
    </source>
</evidence>
<dbReference type="EMBL" id="JAUFQC010000027">
    <property type="protein sequence ID" value="MDN3612505.1"/>
    <property type="molecule type" value="Genomic_DNA"/>
</dbReference>
<accession>A0ABT8C2B9</accession>